<evidence type="ECO:0000313" key="8">
    <source>
        <dbReference type="Proteomes" id="UP000053477"/>
    </source>
</evidence>
<comment type="catalytic activity">
    <reaction evidence="3">
        <text>a diacylglycerol + H2O = a monoacylglycerol + a fatty acid + H(+)</text>
        <dbReference type="Rhea" id="RHEA:32731"/>
        <dbReference type="ChEBI" id="CHEBI:15377"/>
        <dbReference type="ChEBI" id="CHEBI:15378"/>
        <dbReference type="ChEBI" id="CHEBI:17408"/>
        <dbReference type="ChEBI" id="CHEBI:18035"/>
        <dbReference type="ChEBI" id="CHEBI:28868"/>
    </reaction>
</comment>
<keyword evidence="5" id="KW-0812">Transmembrane</keyword>
<dbReference type="GO" id="GO:0006629">
    <property type="term" value="P:lipid metabolic process"/>
    <property type="evidence" value="ECO:0007669"/>
    <property type="project" value="InterPro"/>
</dbReference>
<evidence type="ECO:0000256" key="1">
    <source>
        <dbReference type="ARBA" id="ARBA00023157"/>
    </source>
</evidence>
<dbReference type="PANTHER" id="PTHR45856">
    <property type="entry name" value="ALPHA/BETA-HYDROLASES SUPERFAMILY PROTEIN"/>
    <property type="match status" value="1"/>
</dbReference>
<dbReference type="SUPFAM" id="SSF53474">
    <property type="entry name" value="alpha/beta-Hydrolases"/>
    <property type="match status" value="1"/>
</dbReference>
<accession>A0A0H2RVC7</accession>
<dbReference type="Pfam" id="PF01764">
    <property type="entry name" value="Lipase_3"/>
    <property type="match status" value="1"/>
</dbReference>
<evidence type="ECO:0000256" key="4">
    <source>
        <dbReference type="ARBA" id="ARBA00048461"/>
    </source>
</evidence>
<proteinExistence type="inferred from homology"/>
<dbReference type="PANTHER" id="PTHR45856:SF24">
    <property type="entry name" value="FUNGAL LIPASE-LIKE DOMAIN-CONTAINING PROTEIN"/>
    <property type="match status" value="1"/>
</dbReference>
<gene>
    <name evidence="7" type="ORF">SCHPADRAFT_938272</name>
</gene>
<keyword evidence="8" id="KW-1185">Reference proteome</keyword>
<keyword evidence="5" id="KW-0472">Membrane</keyword>
<dbReference type="InterPro" id="IPR029058">
    <property type="entry name" value="AB_hydrolase_fold"/>
</dbReference>
<sequence length="551" mass="62169">MSKLNGVDKNLFDELRALHADEFASLQKRLKGAVDEWNKSWWQVCFDITMEYFKFVGETWFKCVWMCFFFPLTMVDRLATIILSFASCAIITVLMFWCLFCSLPSVTSTADWVLSKFFGGLSIVNIAYPTIFRDLKGPQVQAAHEYLSKAPTQFSSLESRRTRVFNLDAAKVLLQCAALMYERTGKQTRKTARAAAENKVHTTATEFDHGQAGNLIRQECGQKSADAVNASLHEINDEEITIKKIAMENLGLQYYPVSECNSLGSAFCALFWDPTDTFIIVAFKGTNPTDFKEWRTDFTFQMAHAREWINGFSRVHQGFLEKIFPDKINARTPYDTILKAIDVVSTRLRQNKGEDTKINVWITGHSLGCALASVAYARMVNEARELGPNVRVRDAYLFAAPIVCDVDSAGAFNNRMNHFSNEQNFQKTMWRVTNGQDAVACSLPDAGDHTKWSLSPWNLFSFAHLGSEIKMRSTPTKCLVTGNHITPGTDVMIESALHIDRLDPETEPLRKTLAYMQNLPLIGPIMAHAPGFYWSSLSEVAAGACEWQDEF</sequence>
<evidence type="ECO:0000256" key="3">
    <source>
        <dbReference type="ARBA" id="ARBA00047591"/>
    </source>
</evidence>
<dbReference type="InParanoid" id="A0A0H2RVC7"/>
<organism evidence="7 8">
    <name type="scientific">Schizopora paradoxa</name>
    <dbReference type="NCBI Taxonomy" id="27342"/>
    <lineage>
        <taxon>Eukaryota</taxon>
        <taxon>Fungi</taxon>
        <taxon>Dikarya</taxon>
        <taxon>Basidiomycota</taxon>
        <taxon>Agaricomycotina</taxon>
        <taxon>Agaricomycetes</taxon>
        <taxon>Hymenochaetales</taxon>
        <taxon>Schizoporaceae</taxon>
        <taxon>Schizopora</taxon>
    </lineage>
</organism>
<evidence type="ECO:0000256" key="2">
    <source>
        <dbReference type="ARBA" id="ARBA00043996"/>
    </source>
</evidence>
<feature type="transmembrane region" description="Helical" evidence="5">
    <location>
        <begin position="78"/>
        <end position="100"/>
    </location>
</feature>
<dbReference type="Proteomes" id="UP000053477">
    <property type="component" value="Unassembled WGS sequence"/>
</dbReference>
<name>A0A0H2RVC7_9AGAM</name>
<dbReference type="InterPro" id="IPR002921">
    <property type="entry name" value="Fungal_lipase-type"/>
</dbReference>
<evidence type="ECO:0000256" key="5">
    <source>
        <dbReference type="SAM" id="Phobius"/>
    </source>
</evidence>
<dbReference type="OrthoDB" id="426718at2759"/>
<feature type="transmembrane region" description="Helical" evidence="5">
    <location>
        <begin position="112"/>
        <end position="131"/>
    </location>
</feature>
<dbReference type="EMBL" id="KQ085922">
    <property type="protein sequence ID" value="KLO15955.1"/>
    <property type="molecule type" value="Genomic_DNA"/>
</dbReference>
<feature type="domain" description="Fungal lipase-type" evidence="6">
    <location>
        <begin position="280"/>
        <end position="440"/>
    </location>
</feature>
<keyword evidence="5" id="KW-1133">Transmembrane helix</keyword>
<protein>
    <submittedName>
        <fullName evidence="7">Alpha/beta-hydrolase</fullName>
    </submittedName>
</protein>
<comment type="catalytic activity">
    <reaction evidence="4">
        <text>a monoacylglycerol + H2O = glycerol + a fatty acid + H(+)</text>
        <dbReference type="Rhea" id="RHEA:15245"/>
        <dbReference type="ChEBI" id="CHEBI:15377"/>
        <dbReference type="ChEBI" id="CHEBI:15378"/>
        <dbReference type="ChEBI" id="CHEBI:17408"/>
        <dbReference type="ChEBI" id="CHEBI:17754"/>
        <dbReference type="ChEBI" id="CHEBI:28868"/>
    </reaction>
</comment>
<keyword evidence="7" id="KW-0378">Hydrolase</keyword>
<comment type="similarity">
    <text evidence="2">Belongs to the AB hydrolase superfamily. Lipase family. Class 3 subfamily.</text>
</comment>
<dbReference type="InterPro" id="IPR051218">
    <property type="entry name" value="Sec_MonoDiacylglyc_Lipase"/>
</dbReference>
<dbReference type="GO" id="GO:0016787">
    <property type="term" value="F:hydrolase activity"/>
    <property type="evidence" value="ECO:0007669"/>
    <property type="project" value="UniProtKB-KW"/>
</dbReference>
<keyword evidence="1" id="KW-1015">Disulfide bond</keyword>
<reference evidence="7 8" key="1">
    <citation type="submission" date="2015-04" db="EMBL/GenBank/DDBJ databases">
        <title>Complete genome sequence of Schizopora paradoxa KUC8140, a cosmopolitan wood degrader in East Asia.</title>
        <authorList>
            <consortium name="DOE Joint Genome Institute"/>
            <person name="Min B."/>
            <person name="Park H."/>
            <person name="Jang Y."/>
            <person name="Kim J.-J."/>
            <person name="Kim K.H."/>
            <person name="Pangilinan J."/>
            <person name="Lipzen A."/>
            <person name="Riley R."/>
            <person name="Grigoriev I.V."/>
            <person name="Spatafora J.W."/>
            <person name="Choi I.-G."/>
        </authorList>
    </citation>
    <scope>NUCLEOTIDE SEQUENCE [LARGE SCALE GENOMIC DNA]</scope>
    <source>
        <strain evidence="7 8">KUC8140</strain>
    </source>
</reference>
<dbReference type="AlphaFoldDB" id="A0A0H2RVC7"/>
<dbReference type="CDD" id="cd00519">
    <property type="entry name" value="Lipase_3"/>
    <property type="match status" value="1"/>
</dbReference>
<dbReference type="Gene3D" id="3.40.50.1820">
    <property type="entry name" value="alpha/beta hydrolase"/>
    <property type="match status" value="1"/>
</dbReference>
<evidence type="ECO:0000313" key="7">
    <source>
        <dbReference type="EMBL" id="KLO15955.1"/>
    </source>
</evidence>
<evidence type="ECO:0000259" key="6">
    <source>
        <dbReference type="Pfam" id="PF01764"/>
    </source>
</evidence>